<feature type="region of interest" description="Disordered" evidence="1">
    <location>
        <begin position="25"/>
        <end position="47"/>
    </location>
</feature>
<name>A0A8J6ABS3_GALPY</name>
<dbReference type="EMBL" id="JAGFMF010011629">
    <property type="protein sequence ID" value="KAG8518591.1"/>
    <property type="molecule type" value="Genomic_DNA"/>
</dbReference>
<feature type="region of interest" description="Disordered" evidence="1">
    <location>
        <begin position="168"/>
        <end position="190"/>
    </location>
</feature>
<dbReference type="InterPro" id="IPR040885">
    <property type="entry name" value="SMP_C2CD2L"/>
</dbReference>
<feature type="region of interest" description="Disordered" evidence="1">
    <location>
        <begin position="428"/>
        <end position="448"/>
    </location>
</feature>
<dbReference type="OrthoDB" id="9976063at2759"/>
<feature type="domain" description="Synaptotagmin-like mitochondrial and lipid-binding" evidence="2">
    <location>
        <begin position="231"/>
        <end position="271"/>
    </location>
</feature>
<dbReference type="Proteomes" id="UP000700334">
    <property type="component" value="Unassembled WGS sequence"/>
</dbReference>
<proteinExistence type="predicted"/>
<feature type="compositionally biased region" description="Low complexity" evidence="1">
    <location>
        <begin position="321"/>
        <end position="340"/>
    </location>
</feature>
<gene>
    <name evidence="3" type="ORF">J0S82_004521</name>
</gene>
<feature type="region of interest" description="Disordered" evidence="1">
    <location>
        <begin position="293"/>
        <end position="352"/>
    </location>
</feature>
<feature type="compositionally biased region" description="Low complexity" evidence="1">
    <location>
        <begin position="904"/>
        <end position="914"/>
    </location>
</feature>
<keyword evidence="4" id="KW-1185">Reference proteome</keyword>
<evidence type="ECO:0000259" key="2">
    <source>
        <dbReference type="Pfam" id="PF18696"/>
    </source>
</evidence>
<feature type="compositionally biased region" description="Acidic residues" evidence="1">
    <location>
        <begin position="881"/>
        <end position="903"/>
    </location>
</feature>
<dbReference type="PANTHER" id="PTHR21119:SF7">
    <property type="entry name" value="C2 DOMAIN-CONTAINING PROTEIN 2"/>
    <property type="match status" value="1"/>
</dbReference>
<reference evidence="3" key="1">
    <citation type="journal article" date="2021" name="Evol. Appl.">
        <title>The genome of the Pyrenean desman and the effects of bottlenecks and inbreeding on the genomic landscape of an endangered species.</title>
        <authorList>
            <person name="Escoda L."/>
            <person name="Castresana J."/>
        </authorList>
    </citation>
    <scope>NUCLEOTIDE SEQUENCE</scope>
    <source>
        <strain evidence="3">IBE-C5619</strain>
    </source>
</reference>
<feature type="region of interest" description="Disordered" evidence="1">
    <location>
        <begin position="112"/>
        <end position="149"/>
    </location>
</feature>
<feature type="domain" description="Synaptotagmin-like mitochondrial and lipid-binding" evidence="2">
    <location>
        <begin position="353"/>
        <end position="417"/>
    </location>
</feature>
<dbReference type="Pfam" id="PF18696">
    <property type="entry name" value="SMP_C2CD2L"/>
    <property type="match status" value="2"/>
</dbReference>
<protein>
    <submittedName>
        <fullName evidence="3">C2 domain-containing protein 2</fullName>
    </submittedName>
</protein>
<feature type="compositionally biased region" description="Basic residues" evidence="1">
    <location>
        <begin position="936"/>
        <end position="947"/>
    </location>
</feature>
<evidence type="ECO:0000313" key="4">
    <source>
        <dbReference type="Proteomes" id="UP000700334"/>
    </source>
</evidence>
<dbReference type="PANTHER" id="PTHR21119">
    <property type="entry name" value="C2 DOMAIN-CONTAINING PROTEIN"/>
    <property type="match status" value="1"/>
</dbReference>
<dbReference type="InterPro" id="IPR039934">
    <property type="entry name" value="C2CD2/C2CD2L"/>
</dbReference>
<feature type="compositionally biased region" description="Pro residues" evidence="1">
    <location>
        <begin position="436"/>
        <end position="447"/>
    </location>
</feature>
<evidence type="ECO:0000256" key="1">
    <source>
        <dbReference type="SAM" id="MobiDB-lite"/>
    </source>
</evidence>
<accession>A0A8J6ABS3</accession>
<evidence type="ECO:0000313" key="3">
    <source>
        <dbReference type="EMBL" id="KAG8518591.1"/>
    </source>
</evidence>
<sequence>MLTVLLFRAQRPRTAGVARLQAQRGPHTQEWKQHRRGRVGTTASSLPRAAVHTASSLPRAAVHTASSLPRAAVHTASSLLRAAVHTASSLPRAAVHTASSLPRAAVHTASSLPRAAVHTASSLPRAAVHTASSEASRPRPPDPRRHQGRCPGACVFSAARGALVLVQAPTGGTGPPHRLFTQQRPERGDRTARVPAAHVCTGCRVRHAMCLVCARPCDHACACRAVRVRVRVVTCHVVGDTVQFTVSAGPAPQDAGAQLYDVRLSPFRLQIPGQPAPTQLHLLGGATLTGVGRGRGRPCSASTGGQGQRGTEGQSRRRPCRAQAGAAGAATPGAARTPGSPAGPAPDRPLLPGQLELHLTETQEDVPVTWSFVSSPEMAVTVQPRAQGQGQAAAAPAVSEALKAVLERLVARACPSVVLSARPVGAREAQKLQRLPPAPQEPCPPKPPRAHELKLLVKNVRASLLDAPGASGSGRAAAGRGFTGSPKPLCVVRLNDPAQEFSSALLRNATDLTELSAKSKELCLQISEAGGAPQALLATATIPLDLFKKQPAGPQSFTLTSGASRDGSVLGWVSAEFSYAEPGEAKSRQSPPPAPAAKIEKDRMVMPCGTVVTTVTAVKTRPRFDASRVSPLGSGESGWLSRGYGSAKQVRHEPEQGVARRVFWSQTQTFVGPPVKSASCSWGCRLFSKEVYRGLTVGISAAESPLKTPVKVKVIEKDISVHAAACHGAPVSKTLSSSDTELLVLNGSDPVAEVAIRQLSESSKLKLRSPRKKSTIIISGISKVLPPPAPGSGRAEPSASIQQGPLTSVLFCASPTRAGLTCSSRPAPAASFPLTLLSPPQTSLSQDQDAALMLDYAASMDGAPGEDSPAPQGAVAAPAPPEEEASLALEPQEDELDPWDLEEPQAAGAWGGQAPLDPDGDELSESSVSISEPGAAKKHKGTGPAHR</sequence>
<comment type="caution">
    <text evidence="3">The sequence shown here is derived from an EMBL/GenBank/DDBJ whole genome shotgun (WGS) entry which is preliminary data.</text>
</comment>
<feature type="region of interest" description="Disordered" evidence="1">
    <location>
        <begin position="581"/>
        <end position="601"/>
    </location>
</feature>
<feature type="compositionally biased region" description="Basic and acidic residues" evidence="1">
    <location>
        <begin position="136"/>
        <end position="145"/>
    </location>
</feature>
<feature type="region of interest" description="Disordered" evidence="1">
    <location>
        <begin position="859"/>
        <end position="947"/>
    </location>
</feature>
<dbReference type="AlphaFoldDB" id="A0A8J6ABS3"/>
<organism evidence="3 4">
    <name type="scientific">Galemys pyrenaicus</name>
    <name type="common">Iberian desman</name>
    <name type="synonym">Pyrenean desman</name>
    <dbReference type="NCBI Taxonomy" id="202257"/>
    <lineage>
        <taxon>Eukaryota</taxon>
        <taxon>Metazoa</taxon>
        <taxon>Chordata</taxon>
        <taxon>Craniata</taxon>
        <taxon>Vertebrata</taxon>
        <taxon>Euteleostomi</taxon>
        <taxon>Mammalia</taxon>
        <taxon>Eutheria</taxon>
        <taxon>Laurasiatheria</taxon>
        <taxon>Eulipotyphla</taxon>
        <taxon>Talpidae</taxon>
        <taxon>Galemys</taxon>
    </lineage>
</organism>
<feature type="compositionally biased region" description="Low complexity" evidence="1">
    <location>
        <begin position="868"/>
        <end position="877"/>
    </location>
</feature>